<evidence type="ECO:0000313" key="2">
    <source>
        <dbReference type="Proteomes" id="UP001057402"/>
    </source>
</evidence>
<accession>A0ACB9SBQ3</accession>
<evidence type="ECO:0000313" key="1">
    <source>
        <dbReference type="EMBL" id="KAI4388619.1"/>
    </source>
</evidence>
<reference evidence="2" key="1">
    <citation type="journal article" date="2023" name="Front. Plant Sci.">
        <title>Chromosomal-level genome assembly of Melastoma candidum provides insights into trichome evolution.</title>
        <authorList>
            <person name="Zhong Y."/>
            <person name="Wu W."/>
            <person name="Sun C."/>
            <person name="Zou P."/>
            <person name="Liu Y."/>
            <person name="Dai S."/>
            <person name="Zhou R."/>
        </authorList>
    </citation>
    <scope>NUCLEOTIDE SEQUENCE [LARGE SCALE GENOMIC DNA]</scope>
</reference>
<comment type="caution">
    <text evidence="1">The sequence shown here is derived from an EMBL/GenBank/DDBJ whole genome shotgun (WGS) entry which is preliminary data.</text>
</comment>
<proteinExistence type="predicted"/>
<dbReference type="EMBL" id="CM042880">
    <property type="protein sequence ID" value="KAI4388619.1"/>
    <property type="molecule type" value="Genomic_DNA"/>
</dbReference>
<gene>
    <name evidence="1" type="ORF">MLD38_000931</name>
</gene>
<dbReference type="Proteomes" id="UP001057402">
    <property type="component" value="Chromosome 1"/>
</dbReference>
<keyword evidence="2" id="KW-1185">Reference proteome</keyword>
<protein>
    <submittedName>
        <fullName evidence="1">Uncharacterized protein</fullName>
    </submittedName>
</protein>
<sequence length="86" mass="9416">MIAAKESLESAQAALVEAEEHSIGNATANEQDSITWEKELKRAEEELLDLDSQGMAAKDLKLNPNDALALLTKLKGELVTYMESKL</sequence>
<organism evidence="1 2">
    <name type="scientific">Melastoma candidum</name>
    <dbReference type="NCBI Taxonomy" id="119954"/>
    <lineage>
        <taxon>Eukaryota</taxon>
        <taxon>Viridiplantae</taxon>
        <taxon>Streptophyta</taxon>
        <taxon>Embryophyta</taxon>
        <taxon>Tracheophyta</taxon>
        <taxon>Spermatophyta</taxon>
        <taxon>Magnoliopsida</taxon>
        <taxon>eudicotyledons</taxon>
        <taxon>Gunneridae</taxon>
        <taxon>Pentapetalae</taxon>
        <taxon>rosids</taxon>
        <taxon>malvids</taxon>
        <taxon>Myrtales</taxon>
        <taxon>Melastomataceae</taxon>
        <taxon>Melastomatoideae</taxon>
        <taxon>Melastomateae</taxon>
        <taxon>Melastoma</taxon>
    </lineage>
</organism>
<name>A0ACB9SBQ3_9MYRT</name>